<organism evidence="1 2">
    <name type="scientific">Piscinibacter aquaticus</name>
    <dbReference type="NCBI Taxonomy" id="392597"/>
    <lineage>
        <taxon>Bacteria</taxon>
        <taxon>Pseudomonadati</taxon>
        <taxon>Pseudomonadota</taxon>
        <taxon>Betaproteobacteria</taxon>
        <taxon>Burkholderiales</taxon>
        <taxon>Sphaerotilaceae</taxon>
        <taxon>Piscinibacter</taxon>
    </lineage>
</organism>
<dbReference type="Proteomes" id="UP000321832">
    <property type="component" value="Unassembled WGS sequence"/>
</dbReference>
<dbReference type="AlphaFoldDB" id="A0A5C6TZD0"/>
<reference evidence="1 2" key="1">
    <citation type="submission" date="2019-08" db="EMBL/GenBank/DDBJ databases">
        <authorList>
            <person name="Khan S.A."/>
            <person name="Jeon C.O."/>
            <person name="Jeong S.E."/>
        </authorList>
    </citation>
    <scope>NUCLEOTIDE SEQUENCE [LARGE SCALE GENOMIC DNA]</scope>
    <source>
        <strain evidence="2">IMCC1728</strain>
    </source>
</reference>
<proteinExistence type="predicted"/>
<evidence type="ECO:0000313" key="1">
    <source>
        <dbReference type="EMBL" id="TXC66024.1"/>
    </source>
</evidence>
<name>A0A5C6TZD0_9BURK</name>
<sequence length="126" mass="12969">MNDAGGGVIGSGTVDNSLSYQQFTDSRNQSTTVVTDGGAFDVVRSVADGLSRIGLAQTDAAREIATRADAAGNSAMTFAMRAQQDAAGFNELAASKSFDLARSSAAQAFASSGEAIGFTRDTFGRW</sequence>
<accession>A0A5C6TZD0</accession>
<evidence type="ECO:0000313" key="2">
    <source>
        <dbReference type="Proteomes" id="UP000321832"/>
    </source>
</evidence>
<comment type="caution">
    <text evidence="1">The sequence shown here is derived from an EMBL/GenBank/DDBJ whole genome shotgun (WGS) entry which is preliminary data.</text>
</comment>
<dbReference type="EMBL" id="VOPW01000001">
    <property type="protein sequence ID" value="TXC66024.1"/>
    <property type="molecule type" value="Genomic_DNA"/>
</dbReference>
<keyword evidence="2" id="KW-1185">Reference proteome</keyword>
<protein>
    <submittedName>
        <fullName evidence="1">Uncharacterized protein</fullName>
    </submittedName>
</protein>
<gene>
    <name evidence="1" type="ORF">FSC37_09195</name>
</gene>